<dbReference type="AlphaFoldDB" id="A0A9W7M1Z7"/>
<dbReference type="OrthoDB" id="1001751at2759"/>
<dbReference type="EMBL" id="BSYR01000021">
    <property type="protein sequence ID" value="GMI86567.1"/>
    <property type="molecule type" value="Genomic_DNA"/>
</dbReference>
<comment type="caution">
    <text evidence="1">The sequence shown here is derived from an EMBL/GenBank/DDBJ whole genome shotgun (WGS) entry which is preliminary data.</text>
</comment>
<evidence type="ECO:0000313" key="2">
    <source>
        <dbReference type="Proteomes" id="UP001165190"/>
    </source>
</evidence>
<accession>A0A9W7M1Z7</accession>
<sequence length="204" mass="22591">MGSIRFLCALTSQLERKRTESERGLMYVDIVLNGKPTKALVDTNVTDTFISPKETNRCNLKVTKDGKWMKTVNSAALVMYGSARNVMTKVGPWEENIDYTVATIDYYDVVLGLDFMVSSQAILAPSQGCLLFQGDHPMAVAVTIIHRDKGRTLATIQVDQGVQDYTVDKTSTNWVGENVVAIPFLRPQQCSCVGINHGRGLKAW</sequence>
<evidence type="ECO:0000313" key="1">
    <source>
        <dbReference type="EMBL" id="GMI86567.1"/>
    </source>
</evidence>
<proteinExistence type="predicted"/>
<dbReference type="PANTHER" id="PTHR12917">
    <property type="entry name" value="ASPARTYL PROTEASE DDI-RELATED"/>
    <property type="match status" value="1"/>
</dbReference>
<dbReference type="Pfam" id="PF13975">
    <property type="entry name" value="gag-asp_proteas"/>
    <property type="match status" value="1"/>
</dbReference>
<dbReference type="InterPro" id="IPR021109">
    <property type="entry name" value="Peptidase_aspartic_dom_sf"/>
</dbReference>
<dbReference type="Gene3D" id="2.40.70.10">
    <property type="entry name" value="Acid Proteases"/>
    <property type="match status" value="1"/>
</dbReference>
<name>A0A9W7M1Z7_HIBTR</name>
<dbReference type="CDD" id="cd00303">
    <property type="entry name" value="retropepsin_like"/>
    <property type="match status" value="1"/>
</dbReference>
<evidence type="ECO:0008006" key="3">
    <source>
        <dbReference type="Google" id="ProtNLM"/>
    </source>
</evidence>
<dbReference type="PANTHER" id="PTHR12917:SF18">
    <property type="entry name" value="DNA DAMAGE-INDUCIBLE PROTEIN 1-LIKE"/>
    <property type="match status" value="1"/>
</dbReference>
<organism evidence="1 2">
    <name type="scientific">Hibiscus trionum</name>
    <name type="common">Flower of an hour</name>
    <dbReference type="NCBI Taxonomy" id="183268"/>
    <lineage>
        <taxon>Eukaryota</taxon>
        <taxon>Viridiplantae</taxon>
        <taxon>Streptophyta</taxon>
        <taxon>Embryophyta</taxon>
        <taxon>Tracheophyta</taxon>
        <taxon>Spermatophyta</taxon>
        <taxon>Magnoliopsida</taxon>
        <taxon>eudicotyledons</taxon>
        <taxon>Gunneridae</taxon>
        <taxon>Pentapetalae</taxon>
        <taxon>rosids</taxon>
        <taxon>malvids</taxon>
        <taxon>Malvales</taxon>
        <taxon>Malvaceae</taxon>
        <taxon>Malvoideae</taxon>
        <taxon>Hibiscus</taxon>
    </lineage>
</organism>
<keyword evidence="2" id="KW-1185">Reference proteome</keyword>
<protein>
    <recommendedName>
        <fullName evidence="3">Peptidase A2 domain-containing protein</fullName>
    </recommendedName>
</protein>
<gene>
    <name evidence="1" type="ORF">HRI_002326000</name>
</gene>
<reference evidence="1" key="1">
    <citation type="submission" date="2023-05" db="EMBL/GenBank/DDBJ databases">
        <title>Genome and transcriptome analyses reveal genes involved in the formation of fine ridges on petal epidermal cells in Hibiscus trionum.</title>
        <authorList>
            <person name="Koshimizu S."/>
            <person name="Masuda S."/>
            <person name="Ishii T."/>
            <person name="Shirasu K."/>
            <person name="Hoshino A."/>
            <person name="Arita M."/>
        </authorList>
    </citation>
    <scope>NUCLEOTIDE SEQUENCE</scope>
    <source>
        <strain evidence="1">Hamamatsu line</strain>
    </source>
</reference>
<dbReference type="SUPFAM" id="SSF50630">
    <property type="entry name" value="Acid proteases"/>
    <property type="match status" value="1"/>
</dbReference>
<dbReference type="Proteomes" id="UP001165190">
    <property type="component" value="Unassembled WGS sequence"/>
</dbReference>